<dbReference type="InterPro" id="IPR025885">
    <property type="entry name" value="PapC_N"/>
</dbReference>
<dbReference type="FunFam" id="2.60.40.3110:FF:000001">
    <property type="entry name" value="Putative fimbrial outer membrane usher"/>
    <property type="match status" value="1"/>
</dbReference>
<feature type="domain" description="PapC N-terminal" evidence="11">
    <location>
        <begin position="39"/>
        <end position="182"/>
    </location>
</feature>
<proteinExistence type="inferred from homology"/>
<evidence type="ECO:0000256" key="7">
    <source>
        <dbReference type="ARBA" id="ARBA00023136"/>
    </source>
</evidence>
<dbReference type="Gene3D" id="2.60.40.2070">
    <property type="match status" value="1"/>
</dbReference>
<evidence type="ECO:0000256" key="8">
    <source>
        <dbReference type="ARBA" id="ARBA00023237"/>
    </source>
</evidence>
<dbReference type="EMBL" id="CP003488">
    <property type="protein sequence ID" value="AFH95874.1"/>
    <property type="molecule type" value="Genomic_DNA"/>
</dbReference>
<evidence type="ECO:0000256" key="9">
    <source>
        <dbReference type="RuleBase" id="RU003884"/>
    </source>
</evidence>
<dbReference type="AlphaFoldDB" id="A0A140STB7"/>
<evidence type="ECO:0000256" key="4">
    <source>
        <dbReference type="ARBA" id="ARBA00022452"/>
    </source>
</evidence>
<keyword evidence="3 9" id="KW-0813">Transport</keyword>
<keyword evidence="4" id="KW-1134">Transmembrane beta strand</keyword>
<dbReference type="SUPFAM" id="SSF141729">
    <property type="entry name" value="FimD N-terminal domain-like"/>
    <property type="match status" value="1"/>
</dbReference>
<dbReference type="KEGG" id="psi:S70_20450"/>
<dbReference type="GO" id="GO:0009297">
    <property type="term" value="P:pilus assembly"/>
    <property type="evidence" value="ECO:0007669"/>
    <property type="project" value="InterPro"/>
</dbReference>
<dbReference type="PANTHER" id="PTHR30451:SF3">
    <property type="entry name" value="OUTER MEMBRANE USHER PROTEIN HTRE-RELATED"/>
    <property type="match status" value="1"/>
</dbReference>
<dbReference type="Pfam" id="PF13954">
    <property type="entry name" value="PapC_N"/>
    <property type="match status" value="1"/>
</dbReference>
<dbReference type="GO" id="GO:0009279">
    <property type="term" value="C:cell outer membrane"/>
    <property type="evidence" value="ECO:0007669"/>
    <property type="project" value="UniProtKB-SubCell"/>
</dbReference>
<dbReference type="InterPro" id="IPR042186">
    <property type="entry name" value="FimD_plug_dom"/>
</dbReference>
<evidence type="ECO:0000256" key="1">
    <source>
        <dbReference type="ARBA" id="ARBA00004571"/>
    </source>
</evidence>
<comment type="subcellular location">
    <subcellularLocation>
        <location evidence="1 9">Cell outer membrane</location>
        <topology evidence="1 9">Multi-pass membrane protein</topology>
    </subcellularLocation>
</comment>
<dbReference type="Gene3D" id="2.60.40.2610">
    <property type="entry name" value="Outer membrane usher protein FimD, plug domain"/>
    <property type="match status" value="1"/>
</dbReference>
<evidence type="ECO:0000313" key="13">
    <source>
        <dbReference type="Proteomes" id="UP000005012"/>
    </source>
</evidence>
<dbReference type="GeneID" id="93519397"/>
<evidence type="ECO:0000259" key="10">
    <source>
        <dbReference type="Pfam" id="PF13953"/>
    </source>
</evidence>
<gene>
    <name evidence="12" type="ordered locus">S70_20450</name>
</gene>
<evidence type="ECO:0000256" key="5">
    <source>
        <dbReference type="ARBA" id="ARBA00022692"/>
    </source>
</evidence>
<evidence type="ECO:0000256" key="3">
    <source>
        <dbReference type="ARBA" id="ARBA00022448"/>
    </source>
</evidence>
<dbReference type="Pfam" id="PF13953">
    <property type="entry name" value="PapC_C"/>
    <property type="match status" value="1"/>
</dbReference>
<dbReference type="PANTHER" id="PTHR30451">
    <property type="entry name" value="OUTER MEMBRANE USHER PROTEIN"/>
    <property type="match status" value="1"/>
</dbReference>
<dbReference type="Proteomes" id="UP000005012">
    <property type="component" value="Chromosome"/>
</dbReference>
<keyword evidence="8 9" id="KW-0998">Cell outer membrane</keyword>
<name>A0A140STB7_PROSM</name>
<dbReference type="InterPro" id="IPR037224">
    <property type="entry name" value="PapC_N_sf"/>
</dbReference>
<dbReference type="HOGENOM" id="CLU_009120_3_1_6"/>
<dbReference type="RefSeq" id="WP_014658305.1">
    <property type="nucleotide sequence ID" value="NC_017731.1"/>
</dbReference>
<feature type="domain" description="PapC-like C-terminal" evidence="10">
    <location>
        <begin position="763"/>
        <end position="817"/>
    </location>
</feature>
<dbReference type="Pfam" id="PF00577">
    <property type="entry name" value="Usher"/>
    <property type="match status" value="1"/>
</dbReference>
<dbReference type="PATRIC" id="fig|1157951.4.peg.4111"/>
<dbReference type="OrthoDB" id="6554712at2"/>
<accession>A0A140STB7</accession>
<keyword evidence="9" id="KW-1029">Fimbrium biogenesis</keyword>
<dbReference type="Gene3D" id="2.60.40.3110">
    <property type="match status" value="1"/>
</dbReference>
<dbReference type="InterPro" id="IPR000015">
    <property type="entry name" value="Fimb_usher"/>
</dbReference>
<evidence type="ECO:0000259" key="11">
    <source>
        <dbReference type="Pfam" id="PF13954"/>
    </source>
</evidence>
<organism evidence="12 13">
    <name type="scientific">Providencia stuartii (strain MRSN 2154)</name>
    <dbReference type="NCBI Taxonomy" id="1157951"/>
    <lineage>
        <taxon>Bacteria</taxon>
        <taxon>Pseudomonadati</taxon>
        <taxon>Pseudomonadota</taxon>
        <taxon>Gammaproteobacteria</taxon>
        <taxon>Enterobacterales</taxon>
        <taxon>Morganellaceae</taxon>
        <taxon>Providencia</taxon>
    </lineage>
</organism>
<dbReference type="InterPro" id="IPR025949">
    <property type="entry name" value="PapC-like_C"/>
</dbReference>
<keyword evidence="5 9" id="KW-0812">Transmembrane</keyword>
<keyword evidence="6" id="KW-0732">Signal</keyword>
<evidence type="ECO:0000313" key="12">
    <source>
        <dbReference type="EMBL" id="AFH95874.1"/>
    </source>
</evidence>
<dbReference type="GO" id="GO:0015473">
    <property type="term" value="F:fimbrial usher porin activity"/>
    <property type="evidence" value="ECO:0007669"/>
    <property type="project" value="InterPro"/>
</dbReference>
<reference evidence="13" key="2">
    <citation type="submission" date="2012-04" db="EMBL/GenBank/DDBJ databases">
        <title>Complete genome sequence of Providencia stuartii clinical isolate MRSN 2154.</title>
        <authorList>
            <person name="Clifford R.J."/>
            <person name="Hang J."/>
            <person name="Riley M.C."/>
            <person name="Onmus-Leone F."/>
            <person name="Kuschner R.A."/>
            <person name="Lesho E.P."/>
            <person name="Waterman P.E."/>
        </authorList>
    </citation>
    <scope>NUCLEOTIDE SEQUENCE [LARGE SCALE GENOMIC DNA]</scope>
    <source>
        <strain evidence="13">MRSN 2154</strain>
    </source>
</reference>
<dbReference type="InterPro" id="IPR043142">
    <property type="entry name" value="PapC-like_C_sf"/>
</dbReference>
<comment type="similarity">
    <text evidence="2 9">Belongs to the fimbrial export usher family.</text>
</comment>
<sequence>MKQRELINKYSNTLSVTCFVTVCMMPTFYAWGAEGTTYEFNSGFIVGSKDNVDLERFNTAPISEGKYSVDVYTNDNWKGRYDLNIVQQKDGNLGVCYTPAMLSNFGVDAEKLNPQLNSQESTCLPLKEWNNLSEVNDKFHSSNLRLDISVPQIYEQRLSRGYVAPQFWEKGIPALNVAYMANYYDNHTSGAQGQNDASAYLGLNAGLSFDGWLLKHIGNLSWQRSGSTSWNSNQTYLQRPIASMKSKMTAGQFYTDGDLFDSISLRGAKIATDDSMYPDGMTSYAPEIRGVAQSNALVTVRQNGSIIYQTSVPPGPFILNDVYPSGYGNDLNVTVKEADGSESTFSVPYSSLAQLLRPGFTRYQVAAGKSDTDGLHHRPYIMQGTIQHGLNNTFSLYGGVTAFDDYQAYLVGTGINTGIGALALDVTQSRTALKHRTDNGQSYRITFNRLISQTDTNISLAAYRYSTKDYFNVNDALYAIDYDKRGLSNNRWREKNGFSYTVNQNLPDGFGGLYFTGRISSYWERSGTEKQYQFSYNNQYQRLSYSINFMRVYSDNNNSHGKKDDRISLNLNIPLYFGDSRSTTLTSNTVFNNEKFGSTQLGVNGALDDENNWTYGLNTSTARGGEHSVAVNTGYRTPYVNTNANYSQGQGYRQFGVGANGSIVVHSGGVVLTPNTATTMALIEAEGAEGASIISAPGVRVNRGGYALAPYVRPYRINNIEIDPKGSAEDIVFENTSSQVVPYEGSIVKVKFGTKVERNRTFNVVRLDKKPMPFGAEVTNAEGESIGVVGQGGTVFISNEDAKEAIVKWDNGQCVFSLEAGTSKDSVCR</sequence>
<dbReference type="Gene3D" id="3.10.20.410">
    <property type="match status" value="1"/>
</dbReference>
<dbReference type="InterPro" id="IPR018030">
    <property type="entry name" value="Fimbrial_membr_usher_CS"/>
</dbReference>
<evidence type="ECO:0000256" key="6">
    <source>
        <dbReference type="ARBA" id="ARBA00022729"/>
    </source>
</evidence>
<dbReference type="PROSITE" id="PS01151">
    <property type="entry name" value="FIMBRIAL_USHER"/>
    <property type="match status" value="1"/>
</dbReference>
<protein>
    <submittedName>
        <fullName evidence="12">Fimbrial usher protein</fullName>
    </submittedName>
</protein>
<evidence type="ECO:0000256" key="2">
    <source>
        <dbReference type="ARBA" id="ARBA00008064"/>
    </source>
</evidence>
<reference evidence="12 13" key="1">
    <citation type="journal article" date="2012" name="J. Bacteriol.">
        <title>Complete Genome Sequence of Providencia stuartii Clinical Isolate MRSN 2154.</title>
        <authorList>
            <person name="Clifford R.J."/>
            <person name="Hang J."/>
            <person name="Riley M.C."/>
            <person name="Onmus-Leone F."/>
            <person name="Kuschner R.A."/>
            <person name="Lesho E.P."/>
            <person name="Waterman P.E."/>
        </authorList>
    </citation>
    <scope>NUCLEOTIDE SEQUENCE [LARGE SCALE GENOMIC DNA]</scope>
    <source>
        <strain evidence="12 13">MRSN 2154</strain>
    </source>
</reference>
<keyword evidence="7 9" id="KW-0472">Membrane</keyword>